<dbReference type="PANTHER" id="PTHR42781:SF4">
    <property type="entry name" value="SPERMIDINE_PUTRESCINE IMPORT ATP-BINDING PROTEIN POTA"/>
    <property type="match status" value="1"/>
</dbReference>
<accession>A0A369CF68</accession>
<keyword evidence="2" id="KW-0547">Nucleotide-binding</keyword>
<keyword evidence="1" id="KW-0813">Transport</keyword>
<organism evidence="5 6">
    <name type="scientific">Thioalbus denitrificans</name>
    <dbReference type="NCBI Taxonomy" id="547122"/>
    <lineage>
        <taxon>Bacteria</taxon>
        <taxon>Pseudomonadati</taxon>
        <taxon>Pseudomonadota</taxon>
        <taxon>Gammaproteobacteria</taxon>
        <taxon>Chromatiales</taxon>
        <taxon>Ectothiorhodospiraceae</taxon>
        <taxon>Thioalbus</taxon>
    </lineage>
</organism>
<dbReference type="Gene3D" id="3.40.50.300">
    <property type="entry name" value="P-loop containing nucleotide triphosphate hydrolases"/>
    <property type="match status" value="1"/>
</dbReference>
<dbReference type="EMBL" id="QPJY01000002">
    <property type="protein sequence ID" value="RCX31755.1"/>
    <property type="molecule type" value="Genomic_DNA"/>
</dbReference>
<dbReference type="FunFam" id="3.40.50.300:FF:000425">
    <property type="entry name" value="Probable ABC transporter, ATP-binding subunit"/>
    <property type="match status" value="1"/>
</dbReference>
<dbReference type="PANTHER" id="PTHR42781">
    <property type="entry name" value="SPERMIDINE/PUTRESCINE IMPORT ATP-BINDING PROTEIN POTA"/>
    <property type="match status" value="1"/>
</dbReference>
<dbReference type="InterPro" id="IPR003439">
    <property type="entry name" value="ABC_transporter-like_ATP-bd"/>
</dbReference>
<dbReference type="InterPro" id="IPR003593">
    <property type="entry name" value="AAA+_ATPase"/>
</dbReference>
<dbReference type="SUPFAM" id="SSF50331">
    <property type="entry name" value="MOP-like"/>
    <property type="match status" value="1"/>
</dbReference>
<dbReference type="Gene3D" id="2.40.50.100">
    <property type="match status" value="1"/>
</dbReference>
<evidence type="ECO:0000313" key="5">
    <source>
        <dbReference type="EMBL" id="RCX31755.1"/>
    </source>
</evidence>
<dbReference type="SUPFAM" id="SSF52540">
    <property type="entry name" value="P-loop containing nucleoside triphosphate hydrolases"/>
    <property type="match status" value="1"/>
</dbReference>
<evidence type="ECO:0000313" key="6">
    <source>
        <dbReference type="Proteomes" id="UP000252707"/>
    </source>
</evidence>
<evidence type="ECO:0000256" key="1">
    <source>
        <dbReference type="ARBA" id="ARBA00022448"/>
    </source>
</evidence>
<dbReference type="PROSITE" id="PS50893">
    <property type="entry name" value="ABC_TRANSPORTER_2"/>
    <property type="match status" value="1"/>
</dbReference>
<evidence type="ECO:0000256" key="2">
    <source>
        <dbReference type="ARBA" id="ARBA00022741"/>
    </source>
</evidence>
<dbReference type="RefSeq" id="WP_114278607.1">
    <property type="nucleotide sequence ID" value="NZ_QPJY01000002.1"/>
</dbReference>
<dbReference type="SMART" id="SM00382">
    <property type="entry name" value="AAA"/>
    <property type="match status" value="1"/>
</dbReference>
<dbReference type="Proteomes" id="UP000252707">
    <property type="component" value="Unassembled WGS sequence"/>
</dbReference>
<feature type="domain" description="ABC transporter" evidence="4">
    <location>
        <begin position="3"/>
        <end position="234"/>
    </location>
</feature>
<comment type="caution">
    <text evidence="5">The sequence shown here is derived from an EMBL/GenBank/DDBJ whole genome shotgun (WGS) entry which is preliminary data.</text>
</comment>
<dbReference type="InterPro" id="IPR050093">
    <property type="entry name" value="ABC_SmlMolc_Importer"/>
</dbReference>
<protein>
    <submittedName>
        <fullName evidence="5">Putative spermidine/putrescine transport system ATP-binding protein</fullName>
    </submittedName>
</protein>
<dbReference type="PROSITE" id="PS00211">
    <property type="entry name" value="ABC_TRANSPORTER_1"/>
    <property type="match status" value="1"/>
</dbReference>
<dbReference type="GO" id="GO:0015697">
    <property type="term" value="P:quaternary ammonium group transport"/>
    <property type="evidence" value="ECO:0007669"/>
    <property type="project" value="UniProtKB-ARBA"/>
</dbReference>
<proteinExistence type="predicted"/>
<dbReference type="InterPro" id="IPR008995">
    <property type="entry name" value="Mo/tungstate-bd_C_term_dom"/>
</dbReference>
<dbReference type="InterPro" id="IPR027417">
    <property type="entry name" value="P-loop_NTPase"/>
</dbReference>
<dbReference type="OrthoDB" id="9802264at2"/>
<dbReference type="InterPro" id="IPR017871">
    <property type="entry name" value="ABC_transporter-like_CS"/>
</dbReference>
<dbReference type="GO" id="GO:0005524">
    <property type="term" value="F:ATP binding"/>
    <property type="evidence" value="ECO:0007669"/>
    <property type="project" value="UniProtKB-KW"/>
</dbReference>
<dbReference type="GO" id="GO:0016887">
    <property type="term" value="F:ATP hydrolysis activity"/>
    <property type="evidence" value="ECO:0007669"/>
    <property type="project" value="InterPro"/>
</dbReference>
<keyword evidence="3 5" id="KW-0067">ATP-binding</keyword>
<dbReference type="AlphaFoldDB" id="A0A369CF68"/>
<reference evidence="5 6" key="1">
    <citation type="submission" date="2018-07" db="EMBL/GenBank/DDBJ databases">
        <title>Genomic Encyclopedia of Type Strains, Phase IV (KMG-IV): sequencing the most valuable type-strain genomes for metagenomic binning, comparative biology and taxonomic classification.</title>
        <authorList>
            <person name="Goeker M."/>
        </authorList>
    </citation>
    <scope>NUCLEOTIDE SEQUENCE [LARGE SCALE GENOMIC DNA]</scope>
    <source>
        <strain evidence="5 6">DSM 26407</strain>
    </source>
</reference>
<sequence length="353" mass="38655">MSVQLVGVNFTYPGAGAGVFDVNLEIQPGELVACIGASGSGKTTLLKMVAGFEFPDRGQVIIDGLDVTRLRPRERQLGVVFQNYALFPLMTATDNVAYPLKVRHVAREERLRRARETLQRVGLAQFADRYPGTLSGGQQQRVALARALVFQPKALLLDEPLSALDAALRPLMRDEIRRLQREHGIAALHITHDQEEALSMADRVAVMEAGRLVQVATPTEIYDRPATRSIAAFVGQANLWDGHSVGGDGVELPLGLLKLPPHDLPERTPVTVLVRPENVVVGPAPDGINEFSCRVTRDRFLGSLRRYDAEIRGGTVLGETSARAVIERIHIPPQNIQLIPAGPHDKPLEEKQP</sequence>
<dbReference type="Pfam" id="PF00005">
    <property type="entry name" value="ABC_tran"/>
    <property type="match status" value="1"/>
</dbReference>
<evidence type="ECO:0000256" key="3">
    <source>
        <dbReference type="ARBA" id="ARBA00022840"/>
    </source>
</evidence>
<evidence type="ECO:0000259" key="4">
    <source>
        <dbReference type="PROSITE" id="PS50893"/>
    </source>
</evidence>
<name>A0A369CF68_9GAMM</name>
<keyword evidence="6" id="KW-1185">Reference proteome</keyword>
<gene>
    <name evidence="5" type="ORF">DFQ59_102102</name>
</gene>